<protein>
    <submittedName>
        <fullName evidence="4">PaaI family thioesterase</fullName>
    </submittedName>
</protein>
<name>A0A5D8Q730_9THEO</name>
<dbReference type="CDD" id="cd03443">
    <property type="entry name" value="PaaI_thioesterase"/>
    <property type="match status" value="1"/>
</dbReference>
<dbReference type="GO" id="GO:0047617">
    <property type="term" value="F:fatty acyl-CoA hydrolase activity"/>
    <property type="evidence" value="ECO:0007669"/>
    <property type="project" value="InterPro"/>
</dbReference>
<evidence type="ECO:0000313" key="5">
    <source>
        <dbReference type="Proteomes" id="UP000322976"/>
    </source>
</evidence>
<dbReference type="SUPFAM" id="SSF54637">
    <property type="entry name" value="Thioesterase/thiol ester dehydrase-isomerase"/>
    <property type="match status" value="1"/>
</dbReference>
<keyword evidence="5" id="KW-1185">Reference proteome</keyword>
<dbReference type="InterPro" id="IPR003736">
    <property type="entry name" value="PAAI_dom"/>
</dbReference>
<gene>
    <name evidence="4" type="ORF">FWJ32_12985</name>
</gene>
<evidence type="ECO:0000256" key="2">
    <source>
        <dbReference type="ARBA" id="ARBA00022801"/>
    </source>
</evidence>
<dbReference type="NCBIfam" id="TIGR00369">
    <property type="entry name" value="unchar_dom_1"/>
    <property type="match status" value="1"/>
</dbReference>
<reference evidence="4 5" key="1">
    <citation type="submission" date="2019-08" db="EMBL/GenBank/DDBJ databases">
        <title>Calorimonas adulescens gen. nov., sp. nov., an anaerobic thermophilic bacterium from Sakhalin hot spring.</title>
        <authorList>
            <person name="Khomyakova M.A."/>
            <person name="Merkel A.Y."/>
            <person name="Novikov A."/>
            <person name="Bonch-Osmolovskaya E.A."/>
            <person name="Slobodkin A.I."/>
        </authorList>
    </citation>
    <scope>NUCLEOTIDE SEQUENCE [LARGE SCALE GENOMIC DNA]</scope>
    <source>
        <strain evidence="4 5">A05MB</strain>
    </source>
</reference>
<keyword evidence="2" id="KW-0378">Hydrolase</keyword>
<dbReference type="InterPro" id="IPR006683">
    <property type="entry name" value="Thioestr_dom"/>
</dbReference>
<dbReference type="InterPro" id="IPR029069">
    <property type="entry name" value="HotDog_dom_sf"/>
</dbReference>
<dbReference type="RefSeq" id="WP_149546392.1">
    <property type="nucleotide sequence ID" value="NZ_VTPS01000037.1"/>
</dbReference>
<accession>A0A5D8Q730</accession>
<dbReference type="PANTHER" id="PTHR21660">
    <property type="entry name" value="THIOESTERASE SUPERFAMILY MEMBER-RELATED"/>
    <property type="match status" value="1"/>
</dbReference>
<dbReference type="PANTHER" id="PTHR21660:SF1">
    <property type="entry name" value="ACYL-COENZYME A THIOESTERASE 13"/>
    <property type="match status" value="1"/>
</dbReference>
<feature type="domain" description="Thioesterase" evidence="3">
    <location>
        <begin position="58"/>
        <end position="132"/>
    </location>
</feature>
<dbReference type="InterPro" id="IPR039298">
    <property type="entry name" value="ACOT13"/>
</dbReference>
<dbReference type="Pfam" id="PF03061">
    <property type="entry name" value="4HBT"/>
    <property type="match status" value="1"/>
</dbReference>
<organism evidence="4 5">
    <name type="scientific">Calorimonas adulescens</name>
    <dbReference type="NCBI Taxonomy" id="2606906"/>
    <lineage>
        <taxon>Bacteria</taxon>
        <taxon>Bacillati</taxon>
        <taxon>Bacillota</taxon>
        <taxon>Clostridia</taxon>
        <taxon>Thermoanaerobacterales</taxon>
        <taxon>Thermoanaerobacteraceae</taxon>
        <taxon>Calorimonas</taxon>
    </lineage>
</organism>
<dbReference type="Gene3D" id="3.10.129.10">
    <property type="entry name" value="Hotdog Thioesterase"/>
    <property type="match status" value="1"/>
</dbReference>
<dbReference type="EMBL" id="VTPS01000037">
    <property type="protein sequence ID" value="TZE80262.1"/>
    <property type="molecule type" value="Genomic_DNA"/>
</dbReference>
<evidence type="ECO:0000256" key="1">
    <source>
        <dbReference type="ARBA" id="ARBA00008324"/>
    </source>
</evidence>
<evidence type="ECO:0000259" key="3">
    <source>
        <dbReference type="Pfam" id="PF03061"/>
    </source>
</evidence>
<comment type="caution">
    <text evidence="4">The sequence shown here is derived from an EMBL/GenBank/DDBJ whole genome shotgun (WGS) entry which is preliminary data.</text>
</comment>
<dbReference type="Proteomes" id="UP000322976">
    <property type="component" value="Unassembled WGS sequence"/>
</dbReference>
<proteinExistence type="inferred from homology"/>
<evidence type="ECO:0000313" key="4">
    <source>
        <dbReference type="EMBL" id="TZE80262.1"/>
    </source>
</evidence>
<dbReference type="AlphaFoldDB" id="A0A5D8Q730"/>
<sequence length="146" mass="16202">MRIRAVNKGIDGELFNELIDMNENTPYHRLLDIDISMLDRGMAEVTATIQEKHLNPAGNAHGGMLFSLFDTAMGMAVRTMGRYSITSLDMDMNFIAPARLGDTIKVVGRVVHLGRSTVVSEGEAYNQDGKLIAICRETFFNFGLMD</sequence>
<comment type="similarity">
    <text evidence="1">Belongs to the thioesterase PaaI family.</text>
</comment>